<name>A0ACB9ZKL2_CATRO</name>
<organism evidence="1 2">
    <name type="scientific">Catharanthus roseus</name>
    <name type="common">Madagascar periwinkle</name>
    <name type="synonym">Vinca rosea</name>
    <dbReference type="NCBI Taxonomy" id="4058"/>
    <lineage>
        <taxon>Eukaryota</taxon>
        <taxon>Viridiplantae</taxon>
        <taxon>Streptophyta</taxon>
        <taxon>Embryophyta</taxon>
        <taxon>Tracheophyta</taxon>
        <taxon>Spermatophyta</taxon>
        <taxon>Magnoliopsida</taxon>
        <taxon>eudicotyledons</taxon>
        <taxon>Gunneridae</taxon>
        <taxon>Pentapetalae</taxon>
        <taxon>asterids</taxon>
        <taxon>lamiids</taxon>
        <taxon>Gentianales</taxon>
        <taxon>Apocynaceae</taxon>
        <taxon>Rauvolfioideae</taxon>
        <taxon>Vinceae</taxon>
        <taxon>Catharanthinae</taxon>
        <taxon>Catharanthus</taxon>
    </lineage>
</organism>
<dbReference type="Proteomes" id="UP001060085">
    <property type="component" value="Linkage Group LG08"/>
</dbReference>
<sequence>MEEEYSMGKTVKIMRRSIFVFLQNYQTFTTFAAFLAFPFAALVLLSESLVPSSSLLRVIHSRIQTLFDAAGFPRSSEFFIILNLKLSQTISTSFLALPFALSFHLLAKAFVIQVLCSQKKSGFSLISLYNPIFHTQMCNTLLIISANSTCFSILFFIFNFMESLGLSGSKWIIFCSATGALFYSIVLANALIICSLALILSGMEKQGGYMAIIKASMVIKGRRATALSLALPMNLGLAAVEALFEYRIMRAYYYQGENPNPIPMGLEGLFIAYLYAILLVLDTVIGCLFYRSCCKSCSGVNVIIDQQESCRRRYNNTYRIEIQERNGNAYARLNQILDDDDDYVYEIA</sequence>
<evidence type="ECO:0000313" key="1">
    <source>
        <dbReference type="EMBL" id="KAI5648217.1"/>
    </source>
</evidence>
<accession>A0ACB9ZKL2</accession>
<evidence type="ECO:0000313" key="2">
    <source>
        <dbReference type="Proteomes" id="UP001060085"/>
    </source>
</evidence>
<reference evidence="2" key="1">
    <citation type="journal article" date="2023" name="Nat. Plants">
        <title>Single-cell RNA sequencing provides a high-resolution roadmap for understanding the multicellular compartmentation of specialized metabolism.</title>
        <authorList>
            <person name="Sun S."/>
            <person name="Shen X."/>
            <person name="Li Y."/>
            <person name="Li Y."/>
            <person name="Wang S."/>
            <person name="Li R."/>
            <person name="Zhang H."/>
            <person name="Shen G."/>
            <person name="Guo B."/>
            <person name="Wei J."/>
            <person name="Xu J."/>
            <person name="St-Pierre B."/>
            <person name="Chen S."/>
            <person name="Sun C."/>
        </authorList>
    </citation>
    <scope>NUCLEOTIDE SEQUENCE [LARGE SCALE GENOMIC DNA]</scope>
</reference>
<dbReference type="EMBL" id="CM044708">
    <property type="protein sequence ID" value="KAI5648217.1"/>
    <property type="molecule type" value="Genomic_DNA"/>
</dbReference>
<proteinExistence type="predicted"/>
<gene>
    <name evidence="1" type="ORF">M9H77_34222</name>
</gene>
<protein>
    <submittedName>
        <fullName evidence="1">Uncharacterized protein</fullName>
    </submittedName>
</protein>
<comment type="caution">
    <text evidence="1">The sequence shown here is derived from an EMBL/GenBank/DDBJ whole genome shotgun (WGS) entry which is preliminary data.</text>
</comment>
<keyword evidence="2" id="KW-1185">Reference proteome</keyword>